<accession>A0A6V7SDS0</accession>
<keyword evidence="2" id="KW-0812">Transmembrane</keyword>
<sequence length="740" mass="81919">MEPKDLCENFIAADKIINGEYYDTMTIENKTKYPNYNKHCIMSKCETDMKLDSLSEDLFDQLGTQIEDEYYEYFTMWLSDKLFKIVKEDDITLNEAYEKYLNKNIENWKYWSLLDIKQGLKEVNLMHMKQFYKLLNDICKAIVYYKLNEDDIKKFISNSTECYNQYSSLYDSVPKCNSYHHLLDNLKKTYEDFKNSVHDKIKNEYPYLAKDLQTLTIKNTNPYFVGKIKAFEFNSSECKPQKANEPGPSKKMKQPSGPQSASQKSGASPQSETKHSDKGKGGSKSEKTDSGTQKGNSDSEGGGKGGTKGESGSTGGGSDSQGGSSNQGGSVGGSKASGDQVPTHPLGAYNGYLPSNWGMSFNLMGYMPSVSGIYQSSKNILTSATNQVSDTYTNTVDIVKGAYDSTVNNIKGAYDSTVNNIKDAYDRTMTSITGAYNNAMTSITNAYDRTTNYIGNAVNSVTSQFNPFSTPQSDDNQPGSNSSGGRTDTSNHSQQNPPPPTPPSPSLPSSVTPPDPQKPSLSQPQDPPQTPSLSQPQDPQQIPSPSQPHSNQTQDKLQITVQNDASNTLKQPDPKTGTGGVQTMTITNDTLPSSSTDPSITGSGITTGIVVKMIEKPSIWCIAQNKKYNILSIGIISISIFAFLAIMYKYLSLGCTSKSKRKKNMKKVINSIGGKKPVQIIIKSYDRSKDLKPIINSVGRKKDPLLNIYKLMQADPIPFINLFFLLIFFVYKRKYDFLEL</sequence>
<feature type="compositionally biased region" description="Low complexity" evidence="1">
    <location>
        <begin position="290"/>
        <end position="299"/>
    </location>
</feature>
<name>A0A6V7SDS0_PLAVN</name>
<keyword evidence="2" id="KW-0472">Membrane</keyword>
<gene>
    <name evidence="3" type="ORF">PVBDA_1104930</name>
</gene>
<feature type="compositionally biased region" description="Polar residues" evidence="1">
    <location>
        <begin position="464"/>
        <end position="495"/>
    </location>
</feature>
<feature type="region of interest" description="Disordered" evidence="1">
    <location>
        <begin position="237"/>
        <end position="342"/>
    </location>
</feature>
<keyword evidence="2" id="KW-1133">Transmembrane helix</keyword>
<evidence type="ECO:0000313" key="3">
    <source>
        <dbReference type="EMBL" id="CAD2096487.1"/>
    </source>
</evidence>
<feature type="compositionally biased region" description="Polar residues" evidence="1">
    <location>
        <begin position="581"/>
        <end position="602"/>
    </location>
</feature>
<proteinExistence type="predicted"/>
<dbReference type="Pfam" id="PF06022">
    <property type="entry name" value="Cir_Bir_Yir"/>
    <property type="match status" value="1"/>
</dbReference>
<dbReference type="AlphaFoldDB" id="A0A6V7SDS0"/>
<evidence type="ECO:0000313" key="4">
    <source>
        <dbReference type="Proteomes" id="UP000515550"/>
    </source>
</evidence>
<evidence type="ECO:0000256" key="1">
    <source>
        <dbReference type="SAM" id="MobiDB-lite"/>
    </source>
</evidence>
<reference evidence="3 4" key="1">
    <citation type="submission" date="2020-08" db="EMBL/GenBank/DDBJ databases">
        <authorList>
            <person name="Ramaprasad A."/>
        </authorList>
    </citation>
    <scope>NUCLEOTIDE SEQUENCE [LARGE SCALE GENOMIC DNA]</scope>
</reference>
<dbReference type="Gene3D" id="1.20.120.20">
    <property type="entry name" value="Apolipoprotein"/>
    <property type="match status" value="1"/>
</dbReference>
<feature type="compositionally biased region" description="Gly residues" evidence="1">
    <location>
        <begin position="300"/>
        <end position="332"/>
    </location>
</feature>
<feature type="compositionally biased region" description="Pro residues" evidence="1">
    <location>
        <begin position="496"/>
        <end position="517"/>
    </location>
</feature>
<organism evidence="3 4">
    <name type="scientific">Plasmodium vinckei brucechwatti</name>
    <dbReference type="NCBI Taxonomy" id="119398"/>
    <lineage>
        <taxon>Eukaryota</taxon>
        <taxon>Sar</taxon>
        <taxon>Alveolata</taxon>
        <taxon>Apicomplexa</taxon>
        <taxon>Aconoidasida</taxon>
        <taxon>Haemosporida</taxon>
        <taxon>Plasmodiidae</taxon>
        <taxon>Plasmodium</taxon>
        <taxon>Plasmodium (Vinckeia)</taxon>
    </lineage>
</organism>
<dbReference type="Proteomes" id="UP000515550">
    <property type="component" value="Chromosome PVBDA_11"/>
</dbReference>
<dbReference type="EMBL" id="LR865389">
    <property type="protein sequence ID" value="CAD2096487.1"/>
    <property type="molecule type" value="Genomic_DNA"/>
</dbReference>
<feature type="compositionally biased region" description="Polar residues" evidence="1">
    <location>
        <begin position="256"/>
        <end position="271"/>
    </location>
</feature>
<dbReference type="InterPro" id="IPR006477">
    <property type="entry name" value="Yir_bir_cir"/>
</dbReference>
<feature type="region of interest" description="Disordered" evidence="1">
    <location>
        <begin position="464"/>
        <end position="602"/>
    </location>
</feature>
<feature type="transmembrane region" description="Helical" evidence="2">
    <location>
        <begin position="628"/>
        <end position="651"/>
    </location>
</feature>
<feature type="compositionally biased region" description="Low complexity" evidence="1">
    <location>
        <begin position="531"/>
        <end position="548"/>
    </location>
</feature>
<feature type="compositionally biased region" description="Basic and acidic residues" evidence="1">
    <location>
        <begin position="272"/>
        <end position="289"/>
    </location>
</feature>
<feature type="transmembrane region" description="Helical" evidence="2">
    <location>
        <begin position="711"/>
        <end position="731"/>
    </location>
</feature>
<evidence type="ECO:0000256" key="2">
    <source>
        <dbReference type="SAM" id="Phobius"/>
    </source>
</evidence>
<feature type="compositionally biased region" description="Polar residues" evidence="1">
    <location>
        <begin position="549"/>
        <end position="570"/>
    </location>
</feature>
<protein>
    <submittedName>
        <fullName evidence="3">CIR protein PIR protein</fullName>
    </submittedName>
</protein>
<dbReference type="VEuPathDB" id="PlasmoDB:PVBDA_1104930"/>